<dbReference type="GO" id="GO:0006355">
    <property type="term" value="P:regulation of DNA-templated transcription"/>
    <property type="evidence" value="ECO:0007669"/>
    <property type="project" value="InterPro"/>
</dbReference>
<dbReference type="PANTHER" id="PTHR45566:SF1">
    <property type="entry name" value="HTH-TYPE TRANSCRIPTIONAL REGULATOR YHJB-RELATED"/>
    <property type="match status" value="1"/>
</dbReference>
<comment type="caution">
    <text evidence="6">The sequence shown here is derived from an EMBL/GenBank/DDBJ whole genome shotgun (WGS) entry which is preliminary data.</text>
</comment>
<feature type="region of interest" description="Disordered" evidence="3">
    <location>
        <begin position="129"/>
        <end position="148"/>
    </location>
</feature>
<dbReference type="RefSeq" id="WP_162851395.1">
    <property type="nucleotide sequence ID" value="NZ_MWIN01000025.1"/>
</dbReference>
<evidence type="ECO:0000256" key="1">
    <source>
        <dbReference type="ARBA" id="ARBA00022553"/>
    </source>
</evidence>
<evidence type="ECO:0000313" key="6">
    <source>
        <dbReference type="EMBL" id="TDU23198.1"/>
    </source>
</evidence>
<dbReference type="SUPFAM" id="SSF52172">
    <property type="entry name" value="CheY-like"/>
    <property type="match status" value="1"/>
</dbReference>
<dbReference type="InterPro" id="IPR058245">
    <property type="entry name" value="NreC/VraR/RcsB-like_REC"/>
</dbReference>
<evidence type="ECO:0000313" key="7">
    <source>
        <dbReference type="Proteomes" id="UP000295341"/>
    </source>
</evidence>
<dbReference type="PROSITE" id="PS50110">
    <property type="entry name" value="RESPONSE_REGULATORY"/>
    <property type="match status" value="1"/>
</dbReference>
<evidence type="ECO:0000256" key="3">
    <source>
        <dbReference type="SAM" id="MobiDB-lite"/>
    </source>
</evidence>
<evidence type="ECO:0000259" key="4">
    <source>
        <dbReference type="PROSITE" id="PS50043"/>
    </source>
</evidence>
<dbReference type="EMBL" id="SOBT01000013">
    <property type="protein sequence ID" value="TDU23198.1"/>
    <property type="molecule type" value="Genomic_DNA"/>
</dbReference>
<dbReference type="InterPro" id="IPR001789">
    <property type="entry name" value="Sig_transdc_resp-reg_receiver"/>
</dbReference>
<dbReference type="CDD" id="cd06170">
    <property type="entry name" value="LuxR_C_like"/>
    <property type="match status" value="1"/>
</dbReference>
<dbReference type="SMART" id="SM00448">
    <property type="entry name" value="REC"/>
    <property type="match status" value="1"/>
</dbReference>
<dbReference type="InterPro" id="IPR011006">
    <property type="entry name" value="CheY-like_superfamily"/>
</dbReference>
<dbReference type="Proteomes" id="UP000295341">
    <property type="component" value="Unassembled WGS sequence"/>
</dbReference>
<dbReference type="InterPro" id="IPR051015">
    <property type="entry name" value="EvgA-like"/>
</dbReference>
<feature type="modified residue" description="4-aspartylphosphate" evidence="2">
    <location>
        <position position="58"/>
    </location>
</feature>
<evidence type="ECO:0000259" key="5">
    <source>
        <dbReference type="PROSITE" id="PS50110"/>
    </source>
</evidence>
<sequence length="219" mass="23865">MPSSRTVIVADDHPLLSVALRLGVQRVAPDVQVIEVASLKALREAAKVHPDATLILLDLMMPDVEGLSALQFLRQEHPRIPVALVTANQERSWVRSAQALGAVGFLPKSTPLEQTHDIISSLLAGGTWWPPHQPSPDRERGQASSVEERLEKLSPQELRILLHIKDGRLNKQIAGDLGISESTVKTHISTLLRKLDLQSRTQAAVLAQRLLSGAPVQGS</sequence>
<feature type="domain" description="HTH luxR-type" evidence="4">
    <location>
        <begin position="146"/>
        <end position="211"/>
    </location>
</feature>
<accession>A0A4S3K0I2</accession>
<gene>
    <name evidence="6" type="ORF">DFR24_4721</name>
</gene>
<dbReference type="Pfam" id="PF00196">
    <property type="entry name" value="GerE"/>
    <property type="match status" value="1"/>
</dbReference>
<feature type="domain" description="Response regulatory" evidence="5">
    <location>
        <begin position="6"/>
        <end position="123"/>
    </location>
</feature>
<reference evidence="6 7" key="1">
    <citation type="submission" date="2019-03" db="EMBL/GenBank/DDBJ databases">
        <title>Genomic Encyclopedia of Type Strains, Phase IV (KMG-IV): sequencing the most valuable type-strain genomes for metagenomic binning, comparative biology and taxonomic classification.</title>
        <authorList>
            <person name="Goeker M."/>
        </authorList>
    </citation>
    <scope>NUCLEOTIDE SEQUENCE [LARGE SCALE GENOMIC DNA]</scope>
    <source>
        <strain evidence="6 7">DSM 26377</strain>
    </source>
</reference>
<dbReference type="Pfam" id="PF00072">
    <property type="entry name" value="Response_reg"/>
    <property type="match status" value="1"/>
</dbReference>
<dbReference type="PANTHER" id="PTHR45566">
    <property type="entry name" value="HTH-TYPE TRANSCRIPTIONAL REGULATOR YHJB-RELATED"/>
    <property type="match status" value="1"/>
</dbReference>
<dbReference type="PROSITE" id="PS50043">
    <property type="entry name" value="HTH_LUXR_2"/>
    <property type="match status" value="1"/>
</dbReference>
<feature type="compositionally biased region" description="Basic and acidic residues" evidence="3">
    <location>
        <begin position="135"/>
        <end position="148"/>
    </location>
</feature>
<keyword evidence="7" id="KW-1185">Reference proteome</keyword>
<dbReference type="GO" id="GO:0000160">
    <property type="term" value="P:phosphorelay signal transduction system"/>
    <property type="evidence" value="ECO:0007669"/>
    <property type="project" value="InterPro"/>
</dbReference>
<protein>
    <submittedName>
        <fullName evidence="6">DNA-binding NarL/FixJ family response regulator</fullName>
    </submittedName>
</protein>
<evidence type="ECO:0000256" key="2">
    <source>
        <dbReference type="PROSITE-ProRule" id="PRU00169"/>
    </source>
</evidence>
<dbReference type="PRINTS" id="PR00038">
    <property type="entry name" value="HTHLUXR"/>
</dbReference>
<dbReference type="Gene3D" id="3.40.50.2300">
    <property type="match status" value="1"/>
</dbReference>
<organism evidence="6 7">
    <name type="scientific">Panacagrimonas perspica</name>
    <dbReference type="NCBI Taxonomy" id="381431"/>
    <lineage>
        <taxon>Bacteria</taxon>
        <taxon>Pseudomonadati</taxon>
        <taxon>Pseudomonadota</taxon>
        <taxon>Gammaproteobacteria</taxon>
        <taxon>Nevskiales</taxon>
        <taxon>Nevskiaceae</taxon>
        <taxon>Panacagrimonas</taxon>
    </lineage>
</organism>
<dbReference type="SMART" id="SM00421">
    <property type="entry name" value="HTH_LUXR"/>
    <property type="match status" value="1"/>
</dbReference>
<dbReference type="InterPro" id="IPR000792">
    <property type="entry name" value="Tscrpt_reg_LuxR_C"/>
</dbReference>
<proteinExistence type="predicted"/>
<keyword evidence="1 2" id="KW-0597">Phosphoprotein</keyword>
<dbReference type="AlphaFoldDB" id="A0A4S3K0I2"/>
<name>A0A4S3K0I2_9GAMM</name>
<dbReference type="CDD" id="cd17535">
    <property type="entry name" value="REC_NarL-like"/>
    <property type="match status" value="1"/>
</dbReference>
<keyword evidence="6" id="KW-0238">DNA-binding</keyword>
<dbReference type="GO" id="GO:0003677">
    <property type="term" value="F:DNA binding"/>
    <property type="evidence" value="ECO:0007669"/>
    <property type="project" value="UniProtKB-KW"/>
</dbReference>